<dbReference type="GO" id="GO:0042176">
    <property type="term" value="P:regulation of protein catabolic process"/>
    <property type="evidence" value="ECO:0007669"/>
    <property type="project" value="InterPro"/>
</dbReference>
<dbReference type="SMART" id="SM00753">
    <property type="entry name" value="PAM"/>
    <property type="match status" value="1"/>
</dbReference>
<dbReference type="InterPro" id="IPR036770">
    <property type="entry name" value="Ankyrin_rpt-contain_sf"/>
</dbReference>
<dbReference type="Proteomes" id="UP000596902">
    <property type="component" value="Unassembled WGS sequence"/>
</dbReference>
<dbReference type="SUPFAM" id="SSF46785">
    <property type="entry name" value="Winged helix' DNA-binding domain"/>
    <property type="match status" value="1"/>
</dbReference>
<gene>
    <name evidence="7" type="ORF">GT037_008744</name>
</gene>
<reference evidence="7" key="1">
    <citation type="submission" date="2020-01" db="EMBL/GenBank/DDBJ databases">
        <authorList>
            <person name="Feng Z.H.Z."/>
        </authorList>
    </citation>
    <scope>NUCLEOTIDE SEQUENCE</scope>
    <source>
        <strain evidence="7">CBS107.38</strain>
    </source>
</reference>
<dbReference type="PANTHER" id="PTHR10758:SF2">
    <property type="entry name" value="26S PROTEASOME NON-ATPASE REGULATORY SUBUNIT 3"/>
    <property type="match status" value="1"/>
</dbReference>
<evidence type="ECO:0000256" key="5">
    <source>
        <dbReference type="SAM" id="MobiDB-lite"/>
    </source>
</evidence>
<dbReference type="GO" id="GO:0030234">
    <property type="term" value="F:enzyme regulator activity"/>
    <property type="evidence" value="ECO:0007669"/>
    <property type="project" value="InterPro"/>
</dbReference>
<dbReference type="Pfam" id="PF12796">
    <property type="entry name" value="Ank_2"/>
    <property type="match status" value="2"/>
</dbReference>
<dbReference type="InterPro" id="IPR036390">
    <property type="entry name" value="WH_DNA-bd_sf"/>
</dbReference>
<dbReference type="PANTHER" id="PTHR10758">
    <property type="entry name" value="26S PROTEASOME NON-ATPASE REGULATORY SUBUNIT 3/COP9 SIGNALOSOME COMPLEX SUBUNIT 3"/>
    <property type="match status" value="1"/>
</dbReference>
<evidence type="ECO:0000256" key="2">
    <source>
        <dbReference type="ARBA" id="ARBA00022942"/>
    </source>
</evidence>
<dbReference type="InterPro" id="IPR013586">
    <property type="entry name" value="PSMD3_C"/>
</dbReference>
<evidence type="ECO:0000259" key="6">
    <source>
        <dbReference type="PROSITE" id="PS50250"/>
    </source>
</evidence>
<dbReference type="GO" id="GO:0008541">
    <property type="term" value="C:proteasome regulatory particle, lid subcomplex"/>
    <property type="evidence" value="ECO:0007669"/>
    <property type="project" value="TreeGrafter"/>
</dbReference>
<dbReference type="Pfam" id="PF01399">
    <property type="entry name" value="PCI"/>
    <property type="match status" value="1"/>
</dbReference>
<dbReference type="RefSeq" id="XP_038783756.1">
    <property type="nucleotide sequence ID" value="XM_038933791.1"/>
</dbReference>
<comment type="similarity">
    <text evidence="1">Belongs to the proteasome subunit S3 family.</text>
</comment>
<feature type="coiled-coil region" evidence="4">
    <location>
        <begin position="464"/>
        <end position="491"/>
    </location>
</feature>
<dbReference type="SUPFAM" id="SSF48403">
    <property type="entry name" value="Ankyrin repeat"/>
    <property type="match status" value="1"/>
</dbReference>
<dbReference type="SMART" id="SM00088">
    <property type="entry name" value="PINT"/>
    <property type="match status" value="1"/>
</dbReference>
<dbReference type="Pfam" id="PF25573">
    <property type="entry name" value="TPR_PSMD3_N"/>
    <property type="match status" value="1"/>
</dbReference>
<dbReference type="Pfam" id="PF08375">
    <property type="entry name" value="Rpn3_C"/>
    <property type="match status" value="1"/>
</dbReference>
<feature type="region of interest" description="Disordered" evidence="5">
    <location>
        <begin position="776"/>
        <end position="805"/>
    </location>
</feature>
<dbReference type="InterPro" id="IPR002110">
    <property type="entry name" value="Ankyrin_rpt"/>
</dbReference>
<dbReference type="InterPro" id="IPR057985">
    <property type="entry name" value="TPR_PSMD3_N"/>
</dbReference>
<dbReference type="PROSITE" id="PS50088">
    <property type="entry name" value="ANK_REPEAT"/>
    <property type="match status" value="2"/>
</dbReference>
<name>A0A8H7B5Z9_9PLEO</name>
<dbReference type="GO" id="GO:0006511">
    <property type="term" value="P:ubiquitin-dependent protein catabolic process"/>
    <property type="evidence" value="ECO:0007669"/>
    <property type="project" value="TreeGrafter"/>
</dbReference>
<dbReference type="InterPro" id="IPR050756">
    <property type="entry name" value="CSN3"/>
</dbReference>
<keyword evidence="4" id="KW-0175">Coiled coil</keyword>
<keyword evidence="8" id="KW-1185">Reference proteome</keyword>
<dbReference type="SMART" id="SM00248">
    <property type="entry name" value="ANK"/>
    <property type="match status" value="5"/>
</dbReference>
<keyword evidence="3" id="KW-0040">ANK repeat</keyword>
<feature type="domain" description="PCI" evidence="6">
    <location>
        <begin position="251"/>
        <end position="431"/>
    </location>
</feature>
<evidence type="ECO:0000256" key="3">
    <source>
        <dbReference type="PROSITE-ProRule" id="PRU00023"/>
    </source>
</evidence>
<dbReference type="AlphaFoldDB" id="A0A8H7B5Z9"/>
<dbReference type="EMBL" id="JAAABM010000013">
    <property type="protein sequence ID" value="KAF7673421.1"/>
    <property type="molecule type" value="Genomic_DNA"/>
</dbReference>
<dbReference type="GeneID" id="62206969"/>
<sequence length="805" mass="90162">MADSMEGVVVEGEQPKAENVEQKAIADIRGNFVLLERAVAQFDTRFTLRALRSISSLRKRLTDRVLCSVIILTYSPNNATARNFIEYIGMDGEAIQSVVSQYKEEVQLNKNNTKEPLPEVDIYIAILIQVYLYDQKEFEEGAEFAETLVDKIRELNRRTLDSLAAKAYFYFSLFHEEMDPKPPSKQSPVIQIRGKLLAALRSAVLRKDPDTQASVTTLLLRNYLSTADITQADLLVAQTQFPPQAPNNQVARYLYYLGRIRAIQLSYTEAHEHLISATRKSPSAHCATGFYQASMKLLVVVELLMGDIPEREVFSQPRLERAMEPYFRLVQAVRVGDLQGFLKVVQTSSSVFQRDGTYTLILRLRQNVIKTGIRMLSLSYSRISLRDICIRLGLESEESAEYIVAKAIRDGVIEASIDHEKGFMQTKVAGDIYATREPGEAFHERIRACLTLHDECVKAMRYPMNQHRLELKNAQEARERERELAKEIQDAHPNPSLMSNNRIDVPRRLRRAILLNDLALVQRIICNNHTYLRNPDFEDRSNTSLHLAAKHGFTSIAEFLVDAGHEDGMISRNNDWETPLMLAASAGKEECGVYLAKRFPESVDWKNKAGLDALMLACKSGSGTLHLIPALILHGPSILSASDAQGNTALHHASAAGELKALRMLLQYGANPLASNSYSWTPVHYSATTAAEAYFKTLIIEFEKKKAEGKRAVKERERQRTAGVRLVTDAEGLGGANAGVPEGRASVESNRQRARDDAAIAGLPAPGMMEWSPIERRRAMTPTEGRGWTFTPDGMRPRAETGESI</sequence>
<evidence type="ECO:0000256" key="1">
    <source>
        <dbReference type="ARBA" id="ARBA00007912"/>
    </source>
</evidence>
<evidence type="ECO:0000313" key="8">
    <source>
        <dbReference type="Proteomes" id="UP000596902"/>
    </source>
</evidence>
<feature type="repeat" description="ANK" evidence="3">
    <location>
        <begin position="540"/>
        <end position="572"/>
    </location>
</feature>
<organism evidence="7 8">
    <name type="scientific">Alternaria burnsii</name>
    <dbReference type="NCBI Taxonomy" id="1187904"/>
    <lineage>
        <taxon>Eukaryota</taxon>
        <taxon>Fungi</taxon>
        <taxon>Dikarya</taxon>
        <taxon>Ascomycota</taxon>
        <taxon>Pezizomycotina</taxon>
        <taxon>Dothideomycetes</taxon>
        <taxon>Pleosporomycetidae</taxon>
        <taxon>Pleosporales</taxon>
        <taxon>Pleosporineae</taxon>
        <taxon>Pleosporaceae</taxon>
        <taxon>Alternaria</taxon>
        <taxon>Alternaria sect. Alternaria</taxon>
    </lineage>
</organism>
<dbReference type="PROSITE" id="PS50297">
    <property type="entry name" value="ANK_REP_REGION"/>
    <property type="match status" value="2"/>
</dbReference>
<accession>A0A8H7B5Z9</accession>
<feature type="repeat" description="ANK" evidence="3">
    <location>
        <begin position="645"/>
        <end position="677"/>
    </location>
</feature>
<evidence type="ECO:0000313" key="7">
    <source>
        <dbReference type="EMBL" id="KAF7673421.1"/>
    </source>
</evidence>
<reference evidence="7" key="2">
    <citation type="submission" date="2020-08" db="EMBL/GenBank/DDBJ databases">
        <title>Draft Genome Sequence of Cumin Blight Pathogen Alternaria burnsii.</title>
        <authorList>
            <person name="Feng Z."/>
        </authorList>
    </citation>
    <scope>NUCLEOTIDE SEQUENCE</scope>
    <source>
        <strain evidence="7">CBS107.38</strain>
    </source>
</reference>
<dbReference type="InterPro" id="IPR000717">
    <property type="entry name" value="PCI_dom"/>
</dbReference>
<dbReference type="Gene3D" id="1.25.40.20">
    <property type="entry name" value="Ankyrin repeat-containing domain"/>
    <property type="match status" value="1"/>
</dbReference>
<feature type="compositionally biased region" description="Basic and acidic residues" evidence="5">
    <location>
        <begin position="795"/>
        <end position="805"/>
    </location>
</feature>
<keyword evidence="2 7" id="KW-0647">Proteasome</keyword>
<protein>
    <submittedName>
        <fullName evidence="7">26s proteasome non-atpase regulatory subunit 3</fullName>
    </submittedName>
</protein>
<evidence type="ECO:0000256" key="4">
    <source>
        <dbReference type="SAM" id="Coils"/>
    </source>
</evidence>
<comment type="caution">
    <text evidence="7">The sequence shown here is derived from an EMBL/GenBank/DDBJ whole genome shotgun (WGS) entry which is preliminary data.</text>
</comment>
<dbReference type="PROSITE" id="PS50250">
    <property type="entry name" value="PCI"/>
    <property type="match status" value="1"/>
</dbReference>
<proteinExistence type="inferred from homology"/>